<feature type="transmembrane region" description="Helical" evidence="7">
    <location>
        <begin position="84"/>
        <end position="101"/>
    </location>
</feature>
<dbReference type="PANTHER" id="PTHR30509">
    <property type="entry name" value="P-HYDROXYBENZOIC ACID EFFLUX PUMP SUBUNIT-RELATED"/>
    <property type="match status" value="1"/>
</dbReference>
<keyword evidence="4 7" id="KW-0812">Transmembrane</keyword>
<name>A0A317U1H9_9GAMM</name>
<dbReference type="EMBL" id="RZGX01000027">
    <property type="protein sequence ID" value="RUR19835.1"/>
    <property type="molecule type" value="Genomic_DNA"/>
</dbReference>
<dbReference type="Pfam" id="PF04632">
    <property type="entry name" value="FUSC"/>
    <property type="match status" value="1"/>
</dbReference>
<comment type="subcellular location">
    <subcellularLocation>
        <location evidence="1">Cell membrane</location>
        <topology evidence="1">Multi-pass membrane protein</topology>
    </subcellularLocation>
</comment>
<evidence type="ECO:0000256" key="1">
    <source>
        <dbReference type="ARBA" id="ARBA00004651"/>
    </source>
</evidence>
<evidence type="ECO:0000256" key="5">
    <source>
        <dbReference type="ARBA" id="ARBA00022989"/>
    </source>
</evidence>
<dbReference type="PANTHER" id="PTHR30509:SF9">
    <property type="entry name" value="MULTIDRUG RESISTANCE PROTEIN MDTO"/>
    <property type="match status" value="1"/>
</dbReference>
<keyword evidence="6 7" id="KW-0472">Membrane</keyword>
<keyword evidence="5 7" id="KW-1133">Transmembrane helix</keyword>
<accession>A0A317U1H9</accession>
<feature type="transmembrane region" description="Helical" evidence="7">
    <location>
        <begin position="106"/>
        <end position="123"/>
    </location>
</feature>
<evidence type="ECO:0000313" key="11">
    <source>
        <dbReference type="Proteomes" id="UP000287374"/>
    </source>
</evidence>
<evidence type="ECO:0000256" key="6">
    <source>
        <dbReference type="ARBA" id="ARBA00023136"/>
    </source>
</evidence>
<reference evidence="9 11" key="2">
    <citation type="submission" date="2018-12" db="EMBL/GenBank/DDBJ databases">
        <title>Legionella sp,whole genome shotgun sequence.</title>
        <authorList>
            <person name="Wu H."/>
        </authorList>
    </citation>
    <scope>NUCLEOTIDE SEQUENCE [LARGE SCALE GENOMIC DNA]</scope>
    <source>
        <strain evidence="9">Km489</strain>
        <strain evidence="11">km489</strain>
    </source>
</reference>
<dbReference type="Proteomes" id="UP000287374">
    <property type="component" value="Unassembled WGS sequence"/>
</dbReference>
<keyword evidence="11" id="KW-1185">Reference proteome</keyword>
<proteinExistence type="predicted"/>
<dbReference type="Proteomes" id="UP000247152">
    <property type="component" value="Unassembled WGS sequence"/>
</dbReference>
<feature type="transmembrane region" description="Helical" evidence="7">
    <location>
        <begin position="36"/>
        <end position="54"/>
    </location>
</feature>
<evidence type="ECO:0000313" key="10">
    <source>
        <dbReference type="Proteomes" id="UP000247152"/>
    </source>
</evidence>
<dbReference type="GO" id="GO:0005886">
    <property type="term" value="C:plasma membrane"/>
    <property type="evidence" value="ECO:0007669"/>
    <property type="project" value="UniProtKB-SubCell"/>
</dbReference>
<evidence type="ECO:0000256" key="7">
    <source>
        <dbReference type="SAM" id="Phobius"/>
    </source>
</evidence>
<reference evidence="8 10" key="1">
    <citation type="submission" date="2018-05" db="EMBL/GenBank/DDBJ databases">
        <title>Legionella qingyii sp.nov., whole genome shotgun sequence.</title>
        <authorList>
            <person name="Wu H."/>
            <person name="Zhu Q."/>
            <person name="Hu C."/>
        </authorList>
    </citation>
    <scope>NUCLEOTIDE SEQUENCE [LARGE SCALE GENOMIC DNA]</scope>
    <source>
        <strain evidence="8 10">HEB18</strain>
    </source>
</reference>
<gene>
    <name evidence="8" type="ORF">DGG96_18235</name>
    <name evidence="9" type="ORF">ELY20_15465</name>
</gene>
<dbReference type="EMBL" id="QHJG01000041">
    <property type="protein sequence ID" value="PWY54230.1"/>
    <property type="molecule type" value="Genomic_DNA"/>
</dbReference>
<evidence type="ECO:0000256" key="4">
    <source>
        <dbReference type="ARBA" id="ARBA00022692"/>
    </source>
</evidence>
<keyword evidence="3" id="KW-1003">Cell membrane</keyword>
<evidence type="ECO:0008006" key="12">
    <source>
        <dbReference type="Google" id="ProtNLM"/>
    </source>
</evidence>
<dbReference type="GO" id="GO:0022857">
    <property type="term" value="F:transmembrane transporter activity"/>
    <property type="evidence" value="ECO:0007669"/>
    <property type="project" value="InterPro"/>
</dbReference>
<comment type="caution">
    <text evidence="8">The sequence shown here is derived from an EMBL/GenBank/DDBJ whole genome shotgun (WGS) entry which is preliminary data.</text>
</comment>
<evidence type="ECO:0000256" key="2">
    <source>
        <dbReference type="ARBA" id="ARBA00022448"/>
    </source>
</evidence>
<dbReference type="AlphaFoldDB" id="A0A317U1H9"/>
<dbReference type="OrthoDB" id="5652199at2"/>
<sequence>MEVTSEKTIMAARMAISLIIALIITTYFNIVEPTWVYISLFIVLFEQHTIGASLTRCSMRAIATLSSALYSLIIILLFHNTYIMNLIGFIIGIFLYTYLFLGTKKSYIGILGTVTLAICLINYNNFTYVFMRPTNVIIGILIGIFTLRFFFPTRATKVLILEIQKFLTEYATLSVYLASLDNSKTDLRQYLEQCESNIAALILRFQTLINEARVEIGKDSQYTQVATDILQSLRHIFRYYASIIALILYEEVKINEQDEESLVFLSNTLIELKENLSQLKPKRKLMAVAEIYSKEDKNLLALMLNLLMMECSSLEIKINKLLRMTKIVKLE</sequence>
<feature type="transmembrane region" description="Helical" evidence="7">
    <location>
        <begin position="12"/>
        <end position="30"/>
    </location>
</feature>
<evidence type="ECO:0000313" key="9">
    <source>
        <dbReference type="EMBL" id="RUR19835.1"/>
    </source>
</evidence>
<evidence type="ECO:0000256" key="3">
    <source>
        <dbReference type="ARBA" id="ARBA00022475"/>
    </source>
</evidence>
<feature type="transmembrane region" description="Helical" evidence="7">
    <location>
        <begin position="129"/>
        <end position="151"/>
    </location>
</feature>
<protein>
    <recommendedName>
        <fullName evidence="12">FUSC family protein</fullName>
    </recommendedName>
</protein>
<keyword evidence="2" id="KW-0813">Transport</keyword>
<dbReference type="InterPro" id="IPR006726">
    <property type="entry name" value="PHBA_efflux_AaeB/fusaric-R"/>
</dbReference>
<organism evidence="8 10">
    <name type="scientific">Legionella qingyii</name>
    <dbReference type="NCBI Taxonomy" id="2184757"/>
    <lineage>
        <taxon>Bacteria</taxon>
        <taxon>Pseudomonadati</taxon>
        <taxon>Pseudomonadota</taxon>
        <taxon>Gammaproteobacteria</taxon>
        <taxon>Legionellales</taxon>
        <taxon>Legionellaceae</taxon>
        <taxon>Legionella</taxon>
    </lineage>
</organism>
<evidence type="ECO:0000313" key="8">
    <source>
        <dbReference type="EMBL" id="PWY54230.1"/>
    </source>
</evidence>
<feature type="transmembrane region" description="Helical" evidence="7">
    <location>
        <begin position="61"/>
        <end position="78"/>
    </location>
</feature>